<evidence type="ECO:0000259" key="2">
    <source>
        <dbReference type="Pfam" id="PF24729"/>
    </source>
</evidence>
<dbReference type="GO" id="GO:0000166">
    <property type="term" value="F:nucleotide binding"/>
    <property type="evidence" value="ECO:0007669"/>
    <property type="project" value="UniProtKB-KW"/>
</dbReference>
<comment type="caution">
    <text evidence="3">The sequence shown here is derived from an EMBL/GenBank/DDBJ whole genome shotgun (WGS) entry which is preliminary data.</text>
</comment>
<dbReference type="AlphaFoldDB" id="A0A0F9GYG1"/>
<evidence type="ECO:0000256" key="1">
    <source>
        <dbReference type="ARBA" id="ARBA00022741"/>
    </source>
</evidence>
<dbReference type="EMBL" id="LAZR01016592">
    <property type="protein sequence ID" value="KKM03839.1"/>
    <property type="molecule type" value="Genomic_DNA"/>
</dbReference>
<keyword evidence="1" id="KW-0547">Nucleotide-binding</keyword>
<organism evidence="3">
    <name type="scientific">marine sediment metagenome</name>
    <dbReference type="NCBI Taxonomy" id="412755"/>
    <lineage>
        <taxon>unclassified sequences</taxon>
        <taxon>metagenomes</taxon>
        <taxon>ecological metagenomes</taxon>
    </lineage>
</organism>
<dbReference type="Pfam" id="PF24729">
    <property type="entry name" value="Acb2_Tad1_hairpin"/>
    <property type="match status" value="1"/>
</dbReference>
<reference evidence="3" key="1">
    <citation type="journal article" date="2015" name="Nature">
        <title>Complex archaea that bridge the gap between prokaryotes and eukaryotes.</title>
        <authorList>
            <person name="Spang A."/>
            <person name="Saw J.H."/>
            <person name="Jorgensen S.L."/>
            <person name="Zaremba-Niedzwiedzka K."/>
            <person name="Martijn J."/>
            <person name="Lind A.E."/>
            <person name="van Eijk R."/>
            <person name="Schleper C."/>
            <person name="Guy L."/>
            <person name="Ettema T.J."/>
        </authorList>
    </citation>
    <scope>NUCLEOTIDE SEQUENCE</scope>
</reference>
<protein>
    <recommendedName>
        <fullName evidence="2">Acb2/Tad1 hairpin domain-containing protein</fullName>
    </recommendedName>
</protein>
<gene>
    <name evidence="3" type="ORF">LCGC14_1770450</name>
</gene>
<sequence length="153" mass="17075">MDTQDLENRFTYRPPKPGQPEIYQILRAKALMVAGTINTHVPDGREKSIAITKLEEVMMWANAGIARGKAETSIYAPDSYTNGEEKTPVYNVVVNNMKMPCAGVNPKVADLMVGCHGSRIWVRSATVDTPDRELNRGDTFDFSINLEREFIVA</sequence>
<name>A0A0F9GYG1_9ZZZZ</name>
<proteinExistence type="predicted"/>
<feature type="domain" description="Acb2/Tad1 hairpin" evidence="2">
    <location>
        <begin position="5"/>
        <end position="66"/>
    </location>
</feature>
<accession>A0A0F9GYG1</accession>
<evidence type="ECO:0000313" key="3">
    <source>
        <dbReference type="EMBL" id="KKM03839.1"/>
    </source>
</evidence>
<dbReference type="InterPro" id="IPR056098">
    <property type="entry name" value="Acb2/Tad1_hairpin"/>
</dbReference>